<dbReference type="InterPro" id="IPR015500">
    <property type="entry name" value="Peptidase_S8_subtilisin-rel"/>
</dbReference>
<dbReference type="RefSeq" id="WP_131980997.1">
    <property type="nucleotide sequence ID" value="NZ_SMKL01000013.1"/>
</dbReference>
<evidence type="ECO:0000256" key="1">
    <source>
        <dbReference type="ARBA" id="ARBA00011073"/>
    </source>
</evidence>
<evidence type="ECO:0000256" key="8">
    <source>
        <dbReference type="PIRSR" id="PIRSR615500-1"/>
    </source>
</evidence>
<evidence type="ECO:0000256" key="9">
    <source>
        <dbReference type="PROSITE-ProRule" id="PRU01240"/>
    </source>
</evidence>
<gene>
    <name evidence="15" type="ORF">E1212_07775</name>
</gene>
<feature type="region of interest" description="Disordered" evidence="11">
    <location>
        <begin position="1208"/>
        <end position="1232"/>
    </location>
</feature>
<keyword evidence="3" id="KW-0964">Secreted</keyword>
<comment type="caution">
    <text evidence="15">The sequence shown here is derived from an EMBL/GenBank/DDBJ whole genome shotgun (WGS) entry which is preliminary data.</text>
</comment>
<dbReference type="PROSITE" id="PS51892">
    <property type="entry name" value="SUBTILASE"/>
    <property type="match status" value="1"/>
</dbReference>
<name>A0A4R4RV49_9ACTN</name>
<dbReference type="PROSITE" id="PS00137">
    <property type="entry name" value="SUBTILASE_HIS"/>
    <property type="match status" value="1"/>
</dbReference>
<keyword evidence="5 12" id="KW-0732">Signal</keyword>
<dbReference type="InterPro" id="IPR023828">
    <property type="entry name" value="Peptidase_S8_Ser-AS"/>
</dbReference>
<feature type="active site" description="Charge relay system" evidence="8 9">
    <location>
        <position position="245"/>
    </location>
</feature>
<sequence>MRRRLLSAMSALALVPGLWAASATASSADAPATPPASAAGGQRPGPAGTASVTLITGDVVNVTGAAGGTRAVEVVPAPRPGGRAPSFLTVERDGDLHVIPDDVRSLVPARLDPALFNVTALVDQGYDDASFDTLPLIVSHAGGRLDALPAAEATSRLESIGSTGVRVDKDDTAELGAALVTLAESGDANRRTAAITAPAALAGVEKIWLDGRTRAALSESAGQVGAPAAWAAGLDGSGVTVAVLDTGIDTTHPDLAGAVVGERNFSWSETAADGVGHGTHVASIVAGTGAASGGRYRGVAAGVDLLNGKVFDDGGGGFVSWAVEGMEWAAEQGADVVNMSLGADGTDGEPMSAAADALTAEYGTLFVVSTGNDGCAGCVSHPASAASALAVGAVTKSDALAEFSNRGPLPQTYGIKPDVTAPGVGIVAARGAGTAMGFPVDDFYTNADGTSMAAPHVTGAAAVLLQAEPSLRPDQLKAWLMNSAEPRSDLTVYEQGAGRIDIERALGSRVLAVPGSVSFGHLPWPHDDRAPVGRTVTYRNPTGADVVLDLSVDVATEHGTTPPAGTLNPSAPSVTVPAQGTATVELVLDTARGEPGVYGGYLTARAADGTTVRTPVGYHQEPHMVELTVRGIGRDGRPAPGSATVVDVEDGSVNATRSLDGDPAAPCTDDPYASSTCVRVPVGTYSVLGFVDTMPAYVEPGVFGTPLNRSLVGDPEMEIAEDTEVVLDARLATEVVVDTPDHETKPNVGAAMAIAYHRVPEAGSAVDVGRSMWPGALLEERLFMQPMDAVSTGGFAAYTRWRLEAPQIAVAVAGRPDVVLDPQYYPASAFSDFSWQFPMLDGELETEIVDAGIGRPGDVAAADLEGAVALIRRSDEIGVAEQANNAAAAGAALVVIANDRPGPSADPGPAPALLQVPTVRVTGEEGDALLGLLAAGPVRVAARGEPDSPYSYELVYTEEGSIPADLRYVASTARLARIDVPVHSQLADETTMTRTWYPYQAWDTSSFSQPVPVRGPRTLVTYLTAGPSLRWLHTGQAPESPYGGGFGQYEPTEHLLLFGDLSSFEAGERYQRSWFEQPLAPGASPFEPPNRTGDTVTVSMGLLDGAGNFGSAVTSWFDQGFDTDLRIYRDDELLLETPWQSSASFETKPEPARYRVEYDVDNASVWAALSTRTRSVWTFTSQRPGGGERRVEPLLAVDYDVDVDLRNRAPHPRERRGPHEVGLTVGHPEGAEPIPVDQVALEVSYDDGASWQRVRNLRERDGGRYVATLYDRGAAGGFLSLRVIASDTEGNSVEQEVIRAYALG</sequence>
<dbReference type="InterPro" id="IPR022398">
    <property type="entry name" value="Peptidase_S8_His-AS"/>
</dbReference>
<evidence type="ECO:0000259" key="13">
    <source>
        <dbReference type="Pfam" id="PF00082"/>
    </source>
</evidence>
<dbReference type="OrthoDB" id="614750at2"/>
<proteinExistence type="inferred from homology"/>
<feature type="active site" description="Charge relay system" evidence="8 9">
    <location>
        <position position="451"/>
    </location>
</feature>
<dbReference type="InterPro" id="IPR050131">
    <property type="entry name" value="Peptidase_S8_subtilisin-like"/>
</dbReference>
<evidence type="ECO:0000256" key="6">
    <source>
        <dbReference type="ARBA" id="ARBA00022801"/>
    </source>
</evidence>
<dbReference type="Pfam" id="PF02225">
    <property type="entry name" value="PA"/>
    <property type="match status" value="1"/>
</dbReference>
<evidence type="ECO:0000256" key="10">
    <source>
        <dbReference type="RuleBase" id="RU003355"/>
    </source>
</evidence>
<dbReference type="InterPro" id="IPR000209">
    <property type="entry name" value="Peptidase_S8/S53_dom"/>
</dbReference>
<evidence type="ECO:0000256" key="3">
    <source>
        <dbReference type="ARBA" id="ARBA00022525"/>
    </source>
</evidence>
<evidence type="ECO:0000256" key="7">
    <source>
        <dbReference type="ARBA" id="ARBA00022825"/>
    </source>
</evidence>
<feature type="domain" description="PA" evidence="14">
    <location>
        <begin position="858"/>
        <end position="929"/>
    </location>
</feature>
<evidence type="ECO:0000256" key="4">
    <source>
        <dbReference type="ARBA" id="ARBA00022670"/>
    </source>
</evidence>
<dbReference type="SUPFAM" id="SSF52025">
    <property type="entry name" value="PA domain"/>
    <property type="match status" value="1"/>
</dbReference>
<dbReference type="Gene3D" id="3.40.50.200">
    <property type="entry name" value="Peptidase S8/S53 domain"/>
    <property type="match status" value="1"/>
</dbReference>
<dbReference type="SUPFAM" id="SSF52743">
    <property type="entry name" value="Subtilisin-like"/>
    <property type="match status" value="1"/>
</dbReference>
<feature type="signal peptide" evidence="12">
    <location>
        <begin position="1"/>
        <end position="20"/>
    </location>
</feature>
<evidence type="ECO:0000256" key="5">
    <source>
        <dbReference type="ARBA" id="ARBA00022729"/>
    </source>
</evidence>
<dbReference type="InterPro" id="IPR003137">
    <property type="entry name" value="PA_domain"/>
</dbReference>
<dbReference type="InterPro" id="IPR036852">
    <property type="entry name" value="Peptidase_S8/S53_dom_sf"/>
</dbReference>
<feature type="region of interest" description="Disordered" evidence="11">
    <location>
        <begin position="27"/>
        <end position="50"/>
    </location>
</feature>
<evidence type="ECO:0000313" key="15">
    <source>
        <dbReference type="EMBL" id="TDC52742.1"/>
    </source>
</evidence>
<dbReference type="PRINTS" id="PR00723">
    <property type="entry name" value="SUBTILISIN"/>
</dbReference>
<feature type="compositionally biased region" description="Basic and acidic residues" evidence="11">
    <location>
        <begin position="1208"/>
        <end position="1219"/>
    </location>
</feature>
<evidence type="ECO:0000259" key="14">
    <source>
        <dbReference type="Pfam" id="PF02225"/>
    </source>
</evidence>
<evidence type="ECO:0000313" key="16">
    <source>
        <dbReference type="Proteomes" id="UP000295621"/>
    </source>
</evidence>
<evidence type="ECO:0000256" key="2">
    <source>
        <dbReference type="ARBA" id="ARBA00022512"/>
    </source>
</evidence>
<feature type="chain" id="PRO_5038928540" evidence="12">
    <location>
        <begin position="21"/>
        <end position="1304"/>
    </location>
</feature>
<accession>A0A4R4RV49</accession>
<keyword evidence="16" id="KW-1185">Reference proteome</keyword>
<dbReference type="Proteomes" id="UP000295621">
    <property type="component" value="Unassembled WGS sequence"/>
</dbReference>
<keyword evidence="6 9" id="KW-0378">Hydrolase</keyword>
<protein>
    <submittedName>
        <fullName evidence="15">Serine protease</fullName>
    </submittedName>
</protein>
<dbReference type="Gene3D" id="3.50.30.30">
    <property type="match status" value="1"/>
</dbReference>
<reference evidence="15 16" key="1">
    <citation type="submission" date="2019-02" db="EMBL/GenBank/DDBJ databases">
        <title>Draft genome sequences of novel Actinobacteria.</title>
        <authorList>
            <person name="Sahin N."/>
            <person name="Ay H."/>
            <person name="Saygin H."/>
        </authorList>
    </citation>
    <scope>NUCLEOTIDE SEQUENCE [LARGE SCALE GENOMIC DNA]</scope>
    <source>
        <strain evidence="15 16">KC603</strain>
    </source>
</reference>
<feature type="active site" description="Charge relay system" evidence="8 9">
    <location>
        <position position="277"/>
    </location>
</feature>
<dbReference type="Pfam" id="PF00082">
    <property type="entry name" value="Peptidase_S8"/>
    <property type="match status" value="1"/>
</dbReference>
<dbReference type="InterPro" id="IPR046450">
    <property type="entry name" value="PA_dom_sf"/>
</dbReference>
<dbReference type="EMBL" id="SMKL01000013">
    <property type="protein sequence ID" value="TDC52742.1"/>
    <property type="molecule type" value="Genomic_DNA"/>
</dbReference>
<dbReference type="PROSITE" id="PS00136">
    <property type="entry name" value="SUBTILASE_ASP"/>
    <property type="match status" value="1"/>
</dbReference>
<keyword evidence="4 9" id="KW-0645">Protease</keyword>
<evidence type="ECO:0000256" key="12">
    <source>
        <dbReference type="SAM" id="SignalP"/>
    </source>
</evidence>
<dbReference type="GO" id="GO:0006508">
    <property type="term" value="P:proteolysis"/>
    <property type="evidence" value="ECO:0007669"/>
    <property type="project" value="UniProtKB-KW"/>
</dbReference>
<feature type="domain" description="Peptidase S8/S53" evidence="13">
    <location>
        <begin position="236"/>
        <end position="495"/>
    </location>
</feature>
<dbReference type="GO" id="GO:0004252">
    <property type="term" value="F:serine-type endopeptidase activity"/>
    <property type="evidence" value="ECO:0007669"/>
    <property type="project" value="UniProtKB-UniRule"/>
</dbReference>
<dbReference type="PROSITE" id="PS00138">
    <property type="entry name" value="SUBTILASE_SER"/>
    <property type="match status" value="1"/>
</dbReference>
<dbReference type="PANTHER" id="PTHR43806:SF65">
    <property type="entry name" value="SERINE PROTEASE APRX"/>
    <property type="match status" value="1"/>
</dbReference>
<dbReference type="PANTHER" id="PTHR43806">
    <property type="entry name" value="PEPTIDASE S8"/>
    <property type="match status" value="1"/>
</dbReference>
<evidence type="ECO:0000256" key="11">
    <source>
        <dbReference type="SAM" id="MobiDB-lite"/>
    </source>
</evidence>
<dbReference type="InterPro" id="IPR023827">
    <property type="entry name" value="Peptidase_S8_Asp-AS"/>
</dbReference>
<feature type="compositionally biased region" description="Low complexity" evidence="11">
    <location>
        <begin position="27"/>
        <end position="39"/>
    </location>
</feature>
<comment type="similarity">
    <text evidence="1 9 10">Belongs to the peptidase S8 family.</text>
</comment>
<keyword evidence="7 9" id="KW-0720">Serine protease</keyword>
<organism evidence="15 16">
    <name type="scientific">Jiangella ureilytica</name>
    <dbReference type="NCBI Taxonomy" id="2530374"/>
    <lineage>
        <taxon>Bacteria</taxon>
        <taxon>Bacillati</taxon>
        <taxon>Actinomycetota</taxon>
        <taxon>Actinomycetes</taxon>
        <taxon>Jiangellales</taxon>
        <taxon>Jiangellaceae</taxon>
        <taxon>Jiangella</taxon>
    </lineage>
</organism>
<keyword evidence="2" id="KW-0134">Cell wall</keyword>